<reference evidence="1" key="2">
    <citation type="submission" date="2022-01" db="EMBL/GenBank/DDBJ databases">
        <authorList>
            <person name="Yamashiro T."/>
            <person name="Shiraishi A."/>
            <person name="Satake H."/>
            <person name="Nakayama K."/>
        </authorList>
    </citation>
    <scope>NUCLEOTIDE SEQUENCE</scope>
</reference>
<comment type="caution">
    <text evidence="1">The sequence shown here is derived from an EMBL/GenBank/DDBJ whole genome shotgun (WGS) entry which is preliminary data.</text>
</comment>
<sequence length="202" mass="23491">MTNSHQQSIADAGSETHPLMLEKGSYVLWESRFMRYIDGKKAYEKMLRESIDKERDSRLNNEFDKFTSVTGKSIESMYEHFSNLMNYMDRHEVLPKQISINTKFLNSLQPEWSKYVTMVRLMHNLHDVEYDHLYDFLKQNEVNVNASRAKQAAKAHDPFALVVKTYACPSHSHSSPAYYVTHPSSVSDFDDDTQSYAYQGDP</sequence>
<evidence type="ECO:0000313" key="2">
    <source>
        <dbReference type="Proteomes" id="UP001151760"/>
    </source>
</evidence>
<organism evidence="1 2">
    <name type="scientific">Tanacetum coccineum</name>
    <dbReference type="NCBI Taxonomy" id="301880"/>
    <lineage>
        <taxon>Eukaryota</taxon>
        <taxon>Viridiplantae</taxon>
        <taxon>Streptophyta</taxon>
        <taxon>Embryophyta</taxon>
        <taxon>Tracheophyta</taxon>
        <taxon>Spermatophyta</taxon>
        <taxon>Magnoliopsida</taxon>
        <taxon>eudicotyledons</taxon>
        <taxon>Gunneridae</taxon>
        <taxon>Pentapetalae</taxon>
        <taxon>asterids</taxon>
        <taxon>campanulids</taxon>
        <taxon>Asterales</taxon>
        <taxon>Asteraceae</taxon>
        <taxon>Asteroideae</taxon>
        <taxon>Anthemideae</taxon>
        <taxon>Anthemidinae</taxon>
        <taxon>Tanacetum</taxon>
    </lineage>
</organism>
<keyword evidence="2" id="KW-1185">Reference proteome</keyword>
<name>A0ABQ5IM57_9ASTR</name>
<proteinExistence type="predicted"/>
<protein>
    <recommendedName>
        <fullName evidence="3">Gag-Pol polyprotein</fullName>
    </recommendedName>
</protein>
<evidence type="ECO:0000313" key="1">
    <source>
        <dbReference type="EMBL" id="GJU00418.1"/>
    </source>
</evidence>
<dbReference type="Proteomes" id="UP001151760">
    <property type="component" value="Unassembled WGS sequence"/>
</dbReference>
<gene>
    <name evidence="1" type="ORF">Tco_1110756</name>
</gene>
<reference evidence="1" key="1">
    <citation type="journal article" date="2022" name="Int. J. Mol. Sci.">
        <title>Draft Genome of Tanacetum Coccineum: Genomic Comparison of Closely Related Tanacetum-Family Plants.</title>
        <authorList>
            <person name="Yamashiro T."/>
            <person name="Shiraishi A."/>
            <person name="Nakayama K."/>
            <person name="Satake H."/>
        </authorList>
    </citation>
    <scope>NUCLEOTIDE SEQUENCE</scope>
</reference>
<evidence type="ECO:0008006" key="3">
    <source>
        <dbReference type="Google" id="ProtNLM"/>
    </source>
</evidence>
<accession>A0ABQ5IM57</accession>
<dbReference type="EMBL" id="BQNB010020862">
    <property type="protein sequence ID" value="GJU00418.1"/>
    <property type="molecule type" value="Genomic_DNA"/>
</dbReference>